<dbReference type="RefSeq" id="WP_128390356.1">
    <property type="nucleotide sequence ID" value="NZ_SBII01000009.1"/>
</dbReference>
<dbReference type="Proteomes" id="UP000287527">
    <property type="component" value="Unassembled WGS sequence"/>
</dbReference>
<dbReference type="InterPro" id="IPR025058">
    <property type="entry name" value="DUF3995"/>
</dbReference>
<dbReference type="Pfam" id="PF13160">
    <property type="entry name" value="DUF3995"/>
    <property type="match status" value="1"/>
</dbReference>
<dbReference type="EMBL" id="SBII01000009">
    <property type="protein sequence ID" value="RWW98780.1"/>
    <property type="molecule type" value="Genomic_DNA"/>
</dbReference>
<feature type="transmembrane region" description="Helical" evidence="1">
    <location>
        <begin position="46"/>
        <end position="68"/>
    </location>
</feature>
<gene>
    <name evidence="2" type="ORF">EPI11_12695</name>
</gene>
<evidence type="ECO:0000313" key="3">
    <source>
        <dbReference type="Proteomes" id="UP000287527"/>
    </source>
</evidence>
<comment type="caution">
    <text evidence="2">The sequence shown here is derived from an EMBL/GenBank/DDBJ whole genome shotgun (WGS) entry which is preliminary data.</text>
</comment>
<evidence type="ECO:0000256" key="1">
    <source>
        <dbReference type="SAM" id="Phobius"/>
    </source>
</evidence>
<keyword evidence="1" id="KW-0812">Transmembrane</keyword>
<dbReference type="AlphaFoldDB" id="A0A3S3SDK5"/>
<sequence>MNFLVLINTVIFILLSFLHFYWALGGNWGMEGVVPTFSDGKKTFKPGLHGTMGVGIAMGACAFITIGNTGIFDQSLSHTFIKYATLAIGALFLLRAIGEFKYVGFFKKVKGTLFAKNDTHYYSPLCLTVAAVSFLIIWLS</sequence>
<keyword evidence="1" id="KW-0472">Membrane</keyword>
<keyword evidence="1" id="KW-1133">Transmembrane helix</keyword>
<evidence type="ECO:0000313" key="2">
    <source>
        <dbReference type="EMBL" id="RWW98780.1"/>
    </source>
</evidence>
<proteinExistence type="predicted"/>
<feature type="transmembrane region" description="Helical" evidence="1">
    <location>
        <begin position="80"/>
        <end position="98"/>
    </location>
</feature>
<reference evidence="2 3" key="1">
    <citation type="submission" date="2019-01" db="EMBL/GenBank/DDBJ databases">
        <title>Flavobacterium sp. nov.,isolated from freshwater.</title>
        <authorList>
            <person name="Zhang R."/>
            <person name="Du Z.-J."/>
        </authorList>
    </citation>
    <scope>NUCLEOTIDE SEQUENCE [LARGE SCALE GENOMIC DNA]</scope>
    <source>
        <strain evidence="2 3">1E403</strain>
    </source>
</reference>
<protein>
    <submittedName>
        <fullName evidence="2">DUF3995 domain-containing protein</fullName>
    </submittedName>
</protein>
<keyword evidence="3" id="KW-1185">Reference proteome</keyword>
<feature type="transmembrane region" description="Helical" evidence="1">
    <location>
        <begin position="119"/>
        <end position="139"/>
    </location>
</feature>
<dbReference type="OrthoDB" id="8590912at2"/>
<feature type="transmembrane region" description="Helical" evidence="1">
    <location>
        <begin position="6"/>
        <end position="25"/>
    </location>
</feature>
<name>A0A3S3SDK5_9FLAO</name>
<organism evidence="2 3">
    <name type="scientific">Flavobacterium cerinum</name>
    <dbReference type="NCBI Taxonomy" id="2502784"/>
    <lineage>
        <taxon>Bacteria</taxon>
        <taxon>Pseudomonadati</taxon>
        <taxon>Bacteroidota</taxon>
        <taxon>Flavobacteriia</taxon>
        <taxon>Flavobacteriales</taxon>
        <taxon>Flavobacteriaceae</taxon>
        <taxon>Flavobacterium</taxon>
    </lineage>
</organism>
<accession>A0A3S3SDK5</accession>